<evidence type="ECO:0000256" key="2">
    <source>
        <dbReference type="ARBA" id="ARBA00022741"/>
    </source>
</evidence>
<reference evidence="7" key="1">
    <citation type="submission" date="2018-05" db="EMBL/GenBank/DDBJ databases">
        <authorList>
            <person name="Lanie J.A."/>
            <person name="Ng W.-L."/>
            <person name="Kazmierczak K.M."/>
            <person name="Andrzejewski T.M."/>
            <person name="Davidsen T.M."/>
            <person name="Wayne K.J."/>
            <person name="Tettelin H."/>
            <person name="Glass J.I."/>
            <person name="Rusch D."/>
            <person name="Podicherti R."/>
            <person name="Tsui H.-C.T."/>
            <person name="Winkler M.E."/>
        </authorList>
    </citation>
    <scope>NUCLEOTIDE SEQUENCE</scope>
</reference>
<dbReference type="AlphaFoldDB" id="A0A381YW12"/>
<dbReference type="GO" id="GO:0003677">
    <property type="term" value="F:DNA binding"/>
    <property type="evidence" value="ECO:0007669"/>
    <property type="project" value="UniProtKB-KW"/>
</dbReference>
<sequence length="706" mass="77982">MAITLFVLARILFNPDMSWLGEIGEELWLFGGYGWIPFISWSIALLATIRFWPSMLKHNTKTWMASFVFLVSILTALSMFSPDVGTLSIYGYGGWFGQFIGGDPILLSLGNMITCMMAILLLLAPQWTASKLRGFSLFILSVILSGVRKTFIRTKALISTSMKRSSSETLSDNIETGIGNPSFRGRLKGVVSAIGFSKKMVVKQADSVDMAQQKTSPEEGIFKKVKPSKWRLPDAELLSEGQIKSVPQETLGKMSRIIEETLADHGVQVSVEDVRVGPRVIRFGIVPGWIRRYTEASSTKLKEHQANDASRVKVQSILSREQDLSLALKTADLRIEAPVPGEGLVGLEVPNPSPYRVYLRSITEHSSFKRIAARGGVPITLGKGTGGEPVTEDLLSLPHLLIAGATGSGKSVCVNAIITSVLMANRPDRLRMIMVDPKRVELTPFNGLPHLLKPVIVDTEKVLPMLGGLMKELFRRYKLMEEQGVRNIEGYNKKAKEQIPYLLLVVDELADLMMSARFEVEQSLVRLAQLGRATGIHLILCTQRPSVNVVTGLLKANIAARVAFAVSSQVDSRVILDGAGAEKLLGKGDLLFLSAQSPKPQRIQGTFMFDEEIERIVGFWRDQEGPPLVDIDLDEAQDLAQNPWDTGGDELLEKARALAEHSDRLSPSLLQRRLQIGYSKAVDLMEALEEEDMIPEGMSVDQKQVF</sequence>
<dbReference type="Pfam" id="PF09397">
    <property type="entry name" value="FtsK_gamma"/>
    <property type="match status" value="1"/>
</dbReference>
<dbReference type="Gene3D" id="3.40.50.300">
    <property type="entry name" value="P-loop containing nucleotide triphosphate hydrolases"/>
    <property type="match status" value="1"/>
</dbReference>
<evidence type="ECO:0000259" key="6">
    <source>
        <dbReference type="PROSITE" id="PS50901"/>
    </source>
</evidence>
<dbReference type="PANTHER" id="PTHR22683">
    <property type="entry name" value="SPORULATION PROTEIN RELATED"/>
    <property type="match status" value="1"/>
</dbReference>
<dbReference type="InterPro" id="IPR003593">
    <property type="entry name" value="AAA+_ATPase"/>
</dbReference>
<dbReference type="InterPro" id="IPR036390">
    <property type="entry name" value="WH_DNA-bd_sf"/>
</dbReference>
<dbReference type="Gene3D" id="3.30.980.40">
    <property type="match status" value="1"/>
</dbReference>
<keyword evidence="5" id="KW-0472">Membrane</keyword>
<feature type="transmembrane region" description="Helical" evidence="5">
    <location>
        <begin position="135"/>
        <end position="152"/>
    </location>
</feature>
<evidence type="ECO:0000256" key="5">
    <source>
        <dbReference type="SAM" id="Phobius"/>
    </source>
</evidence>
<feature type="transmembrane region" description="Helical" evidence="5">
    <location>
        <begin position="64"/>
        <end position="85"/>
    </location>
</feature>
<evidence type="ECO:0000256" key="1">
    <source>
        <dbReference type="ARBA" id="ARBA00006474"/>
    </source>
</evidence>
<feature type="transmembrane region" description="Helical" evidence="5">
    <location>
        <begin position="30"/>
        <end position="52"/>
    </location>
</feature>
<keyword evidence="2" id="KW-0547">Nucleotide-binding</keyword>
<dbReference type="SMART" id="SM00843">
    <property type="entry name" value="Ftsk_gamma"/>
    <property type="match status" value="1"/>
</dbReference>
<accession>A0A381YW12</accession>
<gene>
    <name evidence="7" type="ORF">METZ01_LOCUS134049</name>
</gene>
<dbReference type="InterPro" id="IPR018541">
    <property type="entry name" value="Ftsk_gamma"/>
</dbReference>
<dbReference type="EMBL" id="UINC01019203">
    <property type="protein sequence ID" value="SVA81195.1"/>
    <property type="molecule type" value="Genomic_DNA"/>
</dbReference>
<dbReference type="InterPro" id="IPR027417">
    <property type="entry name" value="P-loop_NTPase"/>
</dbReference>
<protein>
    <recommendedName>
        <fullName evidence="6">FtsK domain-containing protein</fullName>
    </recommendedName>
</protein>
<organism evidence="7">
    <name type="scientific">marine metagenome</name>
    <dbReference type="NCBI Taxonomy" id="408172"/>
    <lineage>
        <taxon>unclassified sequences</taxon>
        <taxon>metagenomes</taxon>
        <taxon>ecological metagenomes</taxon>
    </lineage>
</organism>
<dbReference type="InterPro" id="IPR050206">
    <property type="entry name" value="FtsK/SpoIIIE/SftA"/>
</dbReference>
<evidence type="ECO:0000313" key="7">
    <source>
        <dbReference type="EMBL" id="SVA81195.1"/>
    </source>
</evidence>
<feature type="domain" description="FtsK" evidence="6">
    <location>
        <begin position="387"/>
        <end position="573"/>
    </location>
</feature>
<dbReference type="Gene3D" id="1.10.10.10">
    <property type="entry name" value="Winged helix-like DNA-binding domain superfamily/Winged helix DNA-binding domain"/>
    <property type="match status" value="1"/>
</dbReference>
<keyword evidence="4" id="KW-0238">DNA-binding</keyword>
<keyword evidence="5" id="KW-1133">Transmembrane helix</keyword>
<proteinExistence type="inferred from homology"/>
<dbReference type="SUPFAM" id="SSF52540">
    <property type="entry name" value="P-loop containing nucleoside triphosphate hydrolases"/>
    <property type="match status" value="1"/>
</dbReference>
<dbReference type="PANTHER" id="PTHR22683:SF41">
    <property type="entry name" value="DNA TRANSLOCASE FTSK"/>
    <property type="match status" value="1"/>
</dbReference>
<dbReference type="PROSITE" id="PS50901">
    <property type="entry name" value="FTSK"/>
    <property type="match status" value="1"/>
</dbReference>
<dbReference type="Pfam" id="PF01580">
    <property type="entry name" value="FtsK_SpoIIIE"/>
    <property type="match status" value="1"/>
</dbReference>
<keyword evidence="3" id="KW-0067">ATP-binding</keyword>
<dbReference type="SUPFAM" id="SSF46785">
    <property type="entry name" value="Winged helix' DNA-binding domain"/>
    <property type="match status" value="1"/>
</dbReference>
<dbReference type="SMART" id="SM00382">
    <property type="entry name" value="AAA"/>
    <property type="match status" value="1"/>
</dbReference>
<feature type="transmembrane region" description="Helical" evidence="5">
    <location>
        <begin position="105"/>
        <end position="123"/>
    </location>
</feature>
<evidence type="ECO:0000256" key="4">
    <source>
        <dbReference type="ARBA" id="ARBA00023125"/>
    </source>
</evidence>
<dbReference type="InterPro" id="IPR002543">
    <property type="entry name" value="FtsK_dom"/>
</dbReference>
<comment type="similarity">
    <text evidence="1">Belongs to the FtsK/SpoIIIE/SftA family.</text>
</comment>
<keyword evidence="5" id="KW-0812">Transmembrane</keyword>
<dbReference type="InterPro" id="IPR041027">
    <property type="entry name" value="FtsK_alpha"/>
</dbReference>
<dbReference type="Pfam" id="PF17854">
    <property type="entry name" value="FtsK_alpha"/>
    <property type="match status" value="1"/>
</dbReference>
<evidence type="ECO:0000256" key="3">
    <source>
        <dbReference type="ARBA" id="ARBA00022840"/>
    </source>
</evidence>
<name>A0A381YW12_9ZZZZ</name>
<dbReference type="GO" id="GO:0005524">
    <property type="term" value="F:ATP binding"/>
    <property type="evidence" value="ECO:0007669"/>
    <property type="project" value="UniProtKB-KW"/>
</dbReference>
<dbReference type="InterPro" id="IPR036388">
    <property type="entry name" value="WH-like_DNA-bd_sf"/>
</dbReference>